<reference evidence="3 4" key="1">
    <citation type="submission" date="2019-12" db="EMBL/GenBank/DDBJ databases">
        <title>Paenibacillus sp. nov., an endophytic bacterium isolated from the stem of Dendrobium.</title>
        <authorList>
            <person name="Zhao R."/>
        </authorList>
    </citation>
    <scope>NUCLEOTIDE SEQUENCE [LARGE SCALE GENOMIC DNA]</scope>
    <source>
        <strain evidence="3 4">HJL G12</strain>
    </source>
</reference>
<evidence type="ECO:0000259" key="2">
    <source>
        <dbReference type="Pfam" id="PF11738"/>
    </source>
</evidence>
<sequence>MDNKMEQLRKDYTDVPIPEELDMIVDGAISQSLKANRKRSPKYRWIAGVGAAALIFLVTINASTTVANALSTIPGVGKIIKVLTLKEYVVEENNYNANIKVPAITQLDNKELELGLNEKYMKENKALYDKFQAEINDLKKMGDGHLGVDAGYEIKTDNDDILSIERYVVESAGSSSEELKFDTIDKRNQLLITLPMLFKDDHYIDLISANIQEQMKAQMKADPNKFYWVSGAADVLPTDEFKAIKKDQSFYINNDGKLVIVFNKYDVAPGYMGAAEFVIPSDVLKGDLVSHKYIK</sequence>
<proteinExistence type="predicted"/>
<keyword evidence="1" id="KW-0472">Membrane</keyword>
<evidence type="ECO:0000256" key="1">
    <source>
        <dbReference type="SAM" id="Phobius"/>
    </source>
</evidence>
<evidence type="ECO:0000313" key="3">
    <source>
        <dbReference type="EMBL" id="MWV42943.1"/>
    </source>
</evidence>
<organism evidence="3 4">
    <name type="scientific">Paenibacillus dendrobii</name>
    <dbReference type="NCBI Taxonomy" id="2691084"/>
    <lineage>
        <taxon>Bacteria</taxon>
        <taxon>Bacillati</taxon>
        <taxon>Bacillota</taxon>
        <taxon>Bacilli</taxon>
        <taxon>Bacillales</taxon>
        <taxon>Paenibacillaceae</taxon>
        <taxon>Paenibacillus</taxon>
    </lineage>
</organism>
<feature type="transmembrane region" description="Helical" evidence="1">
    <location>
        <begin position="43"/>
        <end position="62"/>
    </location>
</feature>
<dbReference type="Pfam" id="PF11738">
    <property type="entry name" value="DUF3298"/>
    <property type="match status" value="1"/>
</dbReference>
<keyword evidence="4" id="KW-1185">Reference proteome</keyword>
<keyword evidence="1" id="KW-1133">Transmembrane helix</keyword>
<accession>A0A7X3IG70</accession>
<dbReference type="InterPro" id="IPR037126">
    <property type="entry name" value="PdaC/RsiV-like_sf"/>
</dbReference>
<gene>
    <name evidence="3" type="ORF">GRF59_04820</name>
</gene>
<feature type="domain" description="DUF3298" evidence="2">
    <location>
        <begin position="197"/>
        <end position="280"/>
    </location>
</feature>
<dbReference type="Proteomes" id="UP000460318">
    <property type="component" value="Unassembled WGS sequence"/>
</dbReference>
<dbReference type="Gene3D" id="3.30.565.40">
    <property type="entry name" value="Fervidobacterium nodosum Rt17-B1 like"/>
    <property type="match status" value="1"/>
</dbReference>
<dbReference type="AlphaFoldDB" id="A0A7X3IG70"/>
<evidence type="ECO:0000313" key="4">
    <source>
        <dbReference type="Proteomes" id="UP000460318"/>
    </source>
</evidence>
<name>A0A7X3IG70_9BACL</name>
<protein>
    <submittedName>
        <fullName evidence="3">DUF3298 domain-containing protein</fullName>
    </submittedName>
</protein>
<dbReference type="EMBL" id="WUBI01000001">
    <property type="protein sequence ID" value="MWV42943.1"/>
    <property type="molecule type" value="Genomic_DNA"/>
</dbReference>
<dbReference type="RefSeq" id="WP_160496502.1">
    <property type="nucleotide sequence ID" value="NZ_WUBI01000001.1"/>
</dbReference>
<dbReference type="Gene3D" id="3.90.640.20">
    <property type="entry name" value="Heat-shock cognate protein, ATPase"/>
    <property type="match status" value="1"/>
</dbReference>
<comment type="caution">
    <text evidence="3">The sequence shown here is derived from an EMBL/GenBank/DDBJ whole genome shotgun (WGS) entry which is preliminary data.</text>
</comment>
<dbReference type="InterPro" id="IPR021729">
    <property type="entry name" value="DUF3298"/>
</dbReference>
<keyword evidence="1" id="KW-0812">Transmembrane</keyword>